<keyword evidence="3" id="KW-1185">Reference proteome</keyword>
<organism evidence="2 3">
    <name type="scientific">Salinarimonas soli</name>
    <dbReference type="NCBI Taxonomy" id="1638099"/>
    <lineage>
        <taxon>Bacteria</taxon>
        <taxon>Pseudomonadati</taxon>
        <taxon>Pseudomonadota</taxon>
        <taxon>Alphaproteobacteria</taxon>
        <taxon>Hyphomicrobiales</taxon>
        <taxon>Salinarimonadaceae</taxon>
        <taxon>Salinarimonas</taxon>
    </lineage>
</organism>
<proteinExistence type="predicted"/>
<comment type="caution">
    <text evidence="2">The sequence shown here is derived from an EMBL/GenBank/DDBJ whole genome shotgun (WGS) entry which is preliminary data.</text>
</comment>
<feature type="compositionally biased region" description="Basic residues" evidence="1">
    <location>
        <begin position="11"/>
        <end position="23"/>
    </location>
</feature>
<evidence type="ECO:0000313" key="2">
    <source>
        <dbReference type="EMBL" id="KAA2235870.1"/>
    </source>
</evidence>
<name>A0A5B2VBN9_9HYPH</name>
<protein>
    <submittedName>
        <fullName evidence="2">Uncharacterized protein</fullName>
    </submittedName>
</protein>
<reference evidence="2 3" key="2">
    <citation type="submission" date="2019-09" db="EMBL/GenBank/DDBJ databases">
        <authorList>
            <person name="Jin C."/>
        </authorList>
    </citation>
    <scope>NUCLEOTIDE SEQUENCE [LARGE SCALE GENOMIC DNA]</scope>
    <source>
        <strain evidence="2 3">BN140002</strain>
    </source>
</reference>
<dbReference type="EMBL" id="VUOA01000032">
    <property type="protein sequence ID" value="KAA2235870.1"/>
    <property type="molecule type" value="Genomic_DNA"/>
</dbReference>
<reference evidence="2 3" key="1">
    <citation type="submission" date="2019-09" db="EMBL/GenBank/DDBJ databases">
        <title>Salinarimonas rosea gen. nov., sp. nov., a new member of the a-2 subgroup of the Proteobacteria.</title>
        <authorList>
            <person name="Liu J."/>
        </authorList>
    </citation>
    <scope>NUCLEOTIDE SEQUENCE [LARGE SCALE GENOMIC DNA]</scope>
    <source>
        <strain evidence="2 3">BN140002</strain>
    </source>
</reference>
<sequence length="78" mass="8684">MRQLTNPWAQVRRRNHRSGRRGPGRSGSVSFQADFAVTTSLGLPVFLEGPEGRPYRPVLHVTDDESGLTLLDVVVHEC</sequence>
<feature type="region of interest" description="Disordered" evidence="1">
    <location>
        <begin position="1"/>
        <end position="29"/>
    </location>
</feature>
<accession>A0A5B2VBN9</accession>
<evidence type="ECO:0000256" key="1">
    <source>
        <dbReference type="SAM" id="MobiDB-lite"/>
    </source>
</evidence>
<evidence type="ECO:0000313" key="3">
    <source>
        <dbReference type="Proteomes" id="UP000323142"/>
    </source>
</evidence>
<dbReference type="RefSeq" id="WP_149819959.1">
    <property type="nucleotide sequence ID" value="NZ_VUOA01000032.1"/>
</dbReference>
<gene>
    <name evidence="2" type="ORF">F0L46_17670</name>
</gene>
<dbReference type="Proteomes" id="UP000323142">
    <property type="component" value="Unassembled WGS sequence"/>
</dbReference>
<dbReference type="AlphaFoldDB" id="A0A5B2VBN9"/>